<dbReference type="PANTHER" id="PTHR47074:SF48">
    <property type="entry name" value="POLYNUCLEOTIDYL TRANSFERASE, RIBONUCLEASE H-LIKE SUPERFAMILY PROTEIN"/>
    <property type="match status" value="1"/>
</dbReference>
<proteinExistence type="predicted"/>
<feature type="domain" description="RNase H type-1" evidence="1">
    <location>
        <begin position="7"/>
        <end position="90"/>
    </location>
</feature>
<evidence type="ECO:0000313" key="2">
    <source>
        <dbReference type="EMBL" id="GAA0185285.1"/>
    </source>
</evidence>
<keyword evidence="3" id="KW-1185">Reference proteome</keyword>
<dbReference type="GO" id="GO:0004523">
    <property type="term" value="F:RNA-DNA hybrid ribonuclease activity"/>
    <property type="evidence" value="ECO:0007669"/>
    <property type="project" value="InterPro"/>
</dbReference>
<dbReference type="AlphaFoldDB" id="A0AAV3RXM7"/>
<accession>A0AAV3RXM7</accession>
<protein>
    <recommendedName>
        <fullName evidence="1">RNase H type-1 domain-containing protein</fullName>
    </recommendedName>
</protein>
<dbReference type="CDD" id="cd06222">
    <property type="entry name" value="RNase_H_like"/>
    <property type="match status" value="1"/>
</dbReference>
<dbReference type="GO" id="GO:0003676">
    <property type="term" value="F:nucleic acid binding"/>
    <property type="evidence" value="ECO:0007669"/>
    <property type="project" value="InterPro"/>
</dbReference>
<name>A0AAV3RXM7_LITER</name>
<dbReference type="InterPro" id="IPR002156">
    <property type="entry name" value="RNaseH_domain"/>
</dbReference>
<dbReference type="Proteomes" id="UP001454036">
    <property type="component" value="Unassembled WGS sequence"/>
</dbReference>
<evidence type="ECO:0000313" key="3">
    <source>
        <dbReference type="Proteomes" id="UP001454036"/>
    </source>
</evidence>
<dbReference type="InterPro" id="IPR052929">
    <property type="entry name" value="RNase_H-like_EbsB-rel"/>
</dbReference>
<dbReference type="InterPro" id="IPR044730">
    <property type="entry name" value="RNase_H-like_dom_plant"/>
</dbReference>
<evidence type="ECO:0000259" key="1">
    <source>
        <dbReference type="Pfam" id="PF13456"/>
    </source>
</evidence>
<sequence length="124" mass="13362">MTINIINVDAGWRKESKSGALGIVARDETGVANGARCKQVEFVSIVLVAEALAIREGQHFAWEKSCTRVELETASNVLVDIINGARRTYSSSLESSRSVGGGVAYHISKLALSSPFKRLTLNLV</sequence>
<dbReference type="PANTHER" id="PTHR47074">
    <property type="entry name" value="BNAC02G40300D PROTEIN"/>
    <property type="match status" value="1"/>
</dbReference>
<comment type="caution">
    <text evidence="2">The sequence shown here is derived from an EMBL/GenBank/DDBJ whole genome shotgun (WGS) entry which is preliminary data.</text>
</comment>
<organism evidence="2 3">
    <name type="scientific">Lithospermum erythrorhizon</name>
    <name type="common">Purple gromwell</name>
    <name type="synonym">Lithospermum officinale var. erythrorhizon</name>
    <dbReference type="NCBI Taxonomy" id="34254"/>
    <lineage>
        <taxon>Eukaryota</taxon>
        <taxon>Viridiplantae</taxon>
        <taxon>Streptophyta</taxon>
        <taxon>Embryophyta</taxon>
        <taxon>Tracheophyta</taxon>
        <taxon>Spermatophyta</taxon>
        <taxon>Magnoliopsida</taxon>
        <taxon>eudicotyledons</taxon>
        <taxon>Gunneridae</taxon>
        <taxon>Pentapetalae</taxon>
        <taxon>asterids</taxon>
        <taxon>lamiids</taxon>
        <taxon>Boraginales</taxon>
        <taxon>Boraginaceae</taxon>
        <taxon>Boraginoideae</taxon>
        <taxon>Lithospermeae</taxon>
        <taxon>Lithospermum</taxon>
    </lineage>
</organism>
<dbReference type="Pfam" id="PF13456">
    <property type="entry name" value="RVT_3"/>
    <property type="match status" value="1"/>
</dbReference>
<dbReference type="Gene3D" id="3.30.420.10">
    <property type="entry name" value="Ribonuclease H-like superfamily/Ribonuclease H"/>
    <property type="match status" value="1"/>
</dbReference>
<dbReference type="EMBL" id="BAABME010012580">
    <property type="protein sequence ID" value="GAA0185285.1"/>
    <property type="molecule type" value="Genomic_DNA"/>
</dbReference>
<reference evidence="2 3" key="1">
    <citation type="submission" date="2024-01" db="EMBL/GenBank/DDBJ databases">
        <title>The complete chloroplast genome sequence of Lithospermum erythrorhizon: insights into the phylogenetic relationship among Boraginaceae species and the maternal lineages of purple gromwells.</title>
        <authorList>
            <person name="Okada T."/>
            <person name="Watanabe K."/>
        </authorList>
    </citation>
    <scope>NUCLEOTIDE SEQUENCE [LARGE SCALE GENOMIC DNA]</scope>
</reference>
<dbReference type="InterPro" id="IPR036397">
    <property type="entry name" value="RNaseH_sf"/>
</dbReference>
<gene>
    <name evidence="2" type="ORF">LIER_32573</name>
</gene>